<keyword evidence="2" id="KW-1003">Cell membrane</keyword>
<keyword evidence="6 10" id="KW-1133">Transmembrane helix</keyword>
<keyword evidence="9 10" id="KW-0807">Transducer</keyword>
<feature type="transmembrane region" description="Helical" evidence="10">
    <location>
        <begin position="256"/>
        <end position="283"/>
    </location>
</feature>
<dbReference type="EMBL" id="JADYXP020000001">
    <property type="protein sequence ID" value="KAL0133995.1"/>
    <property type="molecule type" value="Genomic_DNA"/>
</dbReference>
<evidence type="ECO:0000313" key="12">
    <source>
        <dbReference type="Proteomes" id="UP001430953"/>
    </source>
</evidence>
<evidence type="ECO:0000256" key="1">
    <source>
        <dbReference type="ARBA" id="ARBA00004651"/>
    </source>
</evidence>
<reference evidence="11 12" key="1">
    <citation type="submission" date="2023-03" db="EMBL/GenBank/DDBJ databases">
        <title>High recombination rates correlate with genetic variation in Cardiocondyla obscurior ants.</title>
        <authorList>
            <person name="Errbii M."/>
        </authorList>
    </citation>
    <scope>NUCLEOTIDE SEQUENCE [LARGE SCALE GENOMIC DNA]</scope>
    <source>
        <strain evidence="11">Alpha-2009</strain>
        <tissue evidence="11">Whole body</tissue>
    </source>
</reference>
<protein>
    <recommendedName>
        <fullName evidence="10">Odorant receptor</fullName>
    </recommendedName>
</protein>
<dbReference type="AlphaFoldDB" id="A0AAW2H362"/>
<keyword evidence="8 10" id="KW-0675">Receptor</keyword>
<name>A0AAW2H362_9HYME</name>
<comment type="subcellular location">
    <subcellularLocation>
        <location evidence="1 10">Cell membrane</location>
        <topology evidence="1 10">Multi-pass membrane protein</topology>
    </subcellularLocation>
</comment>
<proteinExistence type="inferred from homology"/>
<dbReference type="Proteomes" id="UP001430953">
    <property type="component" value="Unassembled WGS sequence"/>
</dbReference>
<comment type="caution">
    <text evidence="10">Lacks conserved residue(s) required for the propagation of feature annotation.</text>
</comment>
<dbReference type="GO" id="GO:0005886">
    <property type="term" value="C:plasma membrane"/>
    <property type="evidence" value="ECO:0007669"/>
    <property type="project" value="UniProtKB-SubCell"/>
</dbReference>
<evidence type="ECO:0000256" key="2">
    <source>
        <dbReference type="ARBA" id="ARBA00022475"/>
    </source>
</evidence>
<organism evidence="11 12">
    <name type="scientific">Cardiocondyla obscurior</name>
    <dbReference type="NCBI Taxonomy" id="286306"/>
    <lineage>
        <taxon>Eukaryota</taxon>
        <taxon>Metazoa</taxon>
        <taxon>Ecdysozoa</taxon>
        <taxon>Arthropoda</taxon>
        <taxon>Hexapoda</taxon>
        <taxon>Insecta</taxon>
        <taxon>Pterygota</taxon>
        <taxon>Neoptera</taxon>
        <taxon>Endopterygota</taxon>
        <taxon>Hymenoptera</taxon>
        <taxon>Apocrita</taxon>
        <taxon>Aculeata</taxon>
        <taxon>Formicoidea</taxon>
        <taxon>Formicidae</taxon>
        <taxon>Myrmicinae</taxon>
        <taxon>Cardiocondyla</taxon>
    </lineage>
</organism>
<dbReference type="PANTHER" id="PTHR21137:SF35">
    <property type="entry name" value="ODORANT RECEPTOR 19A-RELATED"/>
    <property type="match status" value="1"/>
</dbReference>
<evidence type="ECO:0000313" key="11">
    <source>
        <dbReference type="EMBL" id="KAL0133995.1"/>
    </source>
</evidence>
<comment type="similarity">
    <text evidence="10">Belongs to the insect chemoreceptor superfamily. Heteromeric odorant receptor channel (TC 1.A.69) family.</text>
</comment>
<keyword evidence="7 10" id="KW-0472">Membrane</keyword>
<evidence type="ECO:0000256" key="9">
    <source>
        <dbReference type="ARBA" id="ARBA00023224"/>
    </source>
</evidence>
<dbReference type="Pfam" id="PF02949">
    <property type="entry name" value="7tm_6"/>
    <property type="match status" value="1"/>
</dbReference>
<keyword evidence="3 10" id="KW-0716">Sensory transduction</keyword>
<evidence type="ECO:0000256" key="8">
    <source>
        <dbReference type="ARBA" id="ARBA00023170"/>
    </source>
</evidence>
<keyword evidence="4 10" id="KW-0812">Transmembrane</keyword>
<evidence type="ECO:0000256" key="7">
    <source>
        <dbReference type="ARBA" id="ARBA00023136"/>
    </source>
</evidence>
<keyword evidence="5 10" id="KW-0552">Olfaction</keyword>
<dbReference type="PANTHER" id="PTHR21137">
    <property type="entry name" value="ODORANT RECEPTOR"/>
    <property type="match status" value="1"/>
</dbReference>
<sequence>MIIAKTVSPVLKIGLRFLGIWPDVSYSAVHLYSFILSMLIVQYFQYVYIMEHLKISELSNLIDGLAVTFDYSLTLFKIFGLWMHRNVFHKILADMDNDWLVSANIAEHSYMMTIKANISHFISNVIFTFNTIVGVFYFLGDYAIRSIIQSADYNNTLRQLPIRVQFPFDTQQSPLFEILVATLFIHVMLHVSIISILNGLILTLVAHISGQIDIMCHEFKNISETVLYRESTSITLETQIKRHKRIISFSENIEKLFSFIALMQVIWNTLVICCIGFIIIISIHNDTGVFVLVKSVLAYVVIMADSFVMCFAGEHLSLKSKLIANAIYETSWYNMPVRQSKVIIFIIMRSQRRLVITAGKMMDMSFETFTSIMKASASYVSVLNAMY</sequence>
<feature type="transmembrane region" description="Helical" evidence="10">
    <location>
        <begin position="31"/>
        <end position="49"/>
    </location>
</feature>
<dbReference type="GO" id="GO:0007165">
    <property type="term" value="P:signal transduction"/>
    <property type="evidence" value="ECO:0007669"/>
    <property type="project" value="UniProtKB-KW"/>
</dbReference>
<comment type="caution">
    <text evidence="11">The sequence shown here is derived from an EMBL/GenBank/DDBJ whole genome shotgun (WGS) entry which is preliminary data.</text>
</comment>
<keyword evidence="12" id="KW-1185">Reference proteome</keyword>
<feature type="transmembrane region" description="Helical" evidence="10">
    <location>
        <begin position="178"/>
        <end position="205"/>
    </location>
</feature>
<gene>
    <name evidence="11" type="ORF">PUN28_001124</name>
</gene>
<evidence type="ECO:0000256" key="6">
    <source>
        <dbReference type="ARBA" id="ARBA00022989"/>
    </source>
</evidence>
<evidence type="ECO:0000256" key="10">
    <source>
        <dbReference type="RuleBase" id="RU351113"/>
    </source>
</evidence>
<evidence type="ECO:0000256" key="4">
    <source>
        <dbReference type="ARBA" id="ARBA00022692"/>
    </source>
</evidence>
<evidence type="ECO:0000256" key="3">
    <source>
        <dbReference type="ARBA" id="ARBA00022606"/>
    </source>
</evidence>
<dbReference type="InterPro" id="IPR004117">
    <property type="entry name" value="7tm6_olfct_rcpt"/>
</dbReference>
<feature type="transmembrane region" description="Helical" evidence="10">
    <location>
        <begin position="289"/>
        <end position="312"/>
    </location>
</feature>
<feature type="transmembrane region" description="Helical" evidence="10">
    <location>
        <begin position="121"/>
        <end position="140"/>
    </location>
</feature>
<dbReference type="GO" id="GO:0004984">
    <property type="term" value="F:olfactory receptor activity"/>
    <property type="evidence" value="ECO:0007669"/>
    <property type="project" value="InterPro"/>
</dbReference>
<accession>A0AAW2H362</accession>
<evidence type="ECO:0000256" key="5">
    <source>
        <dbReference type="ARBA" id="ARBA00022725"/>
    </source>
</evidence>
<dbReference type="GO" id="GO:0005549">
    <property type="term" value="F:odorant binding"/>
    <property type="evidence" value="ECO:0007669"/>
    <property type="project" value="InterPro"/>
</dbReference>